<dbReference type="AlphaFoldDB" id="A0AAU9QL12"/>
<name>A0AAU9QL12_9VIBR</name>
<gene>
    <name evidence="1" type="ORF">THF1A12_20070</name>
</gene>
<organism evidence="1 2">
    <name type="scientific">Vibrio jasicida</name>
    <dbReference type="NCBI Taxonomy" id="766224"/>
    <lineage>
        <taxon>Bacteria</taxon>
        <taxon>Pseudomonadati</taxon>
        <taxon>Pseudomonadota</taxon>
        <taxon>Gammaproteobacteria</taxon>
        <taxon>Vibrionales</taxon>
        <taxon>Vibrionaceae</taxon>
        <taxon>Vibrio</taxon>
    </lineage>
</organism>
<proteinExistence type="predicted"/>
<dbReference type="Proteomes" id="UP001295462">
    <property type="component" value="Unassembled WGS sequence"/>
</dbReference>
<protein>
    <submittedName>
        <fullName evidence="1">Uncharacterized protein</fullName>
    </submittedName>
</protein>
<evidence type="ECO:0000313" key="1">
    <source>
        <dbReference type="EMBL" id="CAH1584379.1"/>
    </source>
</evidence>
<reference evidence="1" key="1">
    <citation type="submission" date="2022-01" db="EMBL/GenBank/DDBJ databases">
        <authorList>
            <person name="Lagorce A."/>
        </authorList>
    </citation>
    <scope>NUCLEOTIDE SEQUENCE</scope>
    <source>
        <strain evidence="1">Th15_F1_A12</strain>
    </source>
</reference>
<accession>A0AAU9QL12</accession>
<dbReference type="EMBL" id="CAKMUD010000072">
    <property type="protein sequence ID" value="CAH1584379.1"/>
    <property type="molecule type" value="Genomic_DNA"/>
</dbReference>
<comment type="caution">
    <text evidence="1">The sequence shown here is derived from an EMBL/GenBank/DDBJ whole genome shotgun (WGS) entry which is preliminary data.</text>
</comment>
<sequence length="54" mass="6350">MILTIFEQNISKKHDIVRPNNMLSKNHIESFRFGCFIKKSATWLQSLALPRFKA</sequence>
<evidence type="ECO:0000313" key="2">
    <source>
        <dbReference type="Proteomes" id="UP001295462"/>
    </source>
</evidence>